<dbReference type="AlphaFoldDB" id="A0A1E3PKU1"/>
<dbReference type="Gene3D" id="3.40.640.10">
    <property type="entry name" value="Type I PLP-dependent aspartate aminotransferase-like (Major domain)"/>
    <property type="match status" value="1"/>
</dbReference>
<protein>
    <submittedName>
        <fullName evidence="1">Uncharacterized protein</fullName>
    </submittedName>
</protein>
<dbReference type="InterPro" id="IPR015421">
    <property type="entry name" value="PyrdxlP-dep_Trfase_major"/>
</dbReference>
<gene>
    <name evidence="1" type="ORF">NADFUDRAFT_82931</name>
</gene>
<sequence>MQIVMGWLPVHPAPIVLSAGILNPNCLCIESITLSLSTTPTPSSRPASSIIKQIFGFGSIGEISFGSKTDPHYNGDLVIENYVGPRLEAKVKANKDVITLDRGFQYGPVEGVPSLRKFRKELVKTFLSPRLLDTELDLVMTNGAGDGI</sequence>
<dbReference type="Proteomes" id="UP000095009">
    <property type="component" value="Unassembled WGS sequence"/>
</dbReference>
<evidence type="ECO:0000313" key="2">
    <source>
        <dbReference type="Proteomes" id="UP000095009"/>
    </source>
</evidence>
<name>A0A1E3PKU1_9ASCO</name>
<accession>A0A1E3PKU1</accession>
<proteinExistence type="predicted"/>
<keyword evidence="2" id="KW-1185">Reference proteome</keyword>
<dbReference type="EMBL" id="KV454409">
    <property type="protein sequence ID" value="ODQ66061.1"/>
    <property type="molecule type" value="Genomic_DNA"/>
</dbReference>
<reference evidence="1 2" key="1">
    <citation type="journal article" date="2016" name="Proc. Natl. Acad. Sci. U.S.A.">
        <title>Comparative genomics of biotechnologically important yeasts.</title>
        <authorList>
            <person name="Riley R."/>
            <person name="Haridas S."/>
            <person name="Wolfe K.H."/>
            <person name="Lopes M.R."/>
            <person name="Hittinger C.T."/>
            <person name="Goeker M."/>
            <person name="Salamov A.A."/>
            <person name="Wisecaver J.H."/>
            <person name="Long T.M."/>
            <person name="Calvey C.H."/>
            <person name="Aerts A.L."/>
            <person name="Barry K.W."/>
            <person name="Choi C."/>
            <person name="Clum A."/>
            <person name="Coughlan A.Y."/>
            <person name="Deshpande S."/>
            <person name="Douglass A.P."/>
            <person name="Hanson S.J."/>
            <person name="Klenk H.-P."/>
            <person name="LaButti K.M."/>
            <person name="Lapidus A."/>
            <person name="Lindquist E.A."/>
            <person name="Lipzen A.M."/>
            <person name="Meier-Kolthoff J.P."/>
            <person name="Ohm R.A."/>
            <person name="Otillar R.P."/>
            <person name="Pangilinan J.L."/>
            <person name="Peng Y."/>
            <person name="Rokas A."/>
            <person name="Rosa C.A."/>
            <person name="Scheuner C."/>
            <person name="Sibirny A.A."/>
            <person name="Slot J.C."/>
            <person name="Stielow J.B."/>
            <person name="Sun H."/>
            <person name="Kurtzman C.P."/>
            <person name="Blackwell M."/>
            <person name="Grigoriev I.V."/>
            <person name="Jeffries T.W."/>
        </authorList>
    </citation>
    <scope>NUCLEOTIDE SEQUENCE [LARGE SCALE GENOMIC DNA]</scope>
    <source>
        <strain evidence="1 2">DSM 6958</strain>
    </source>
</reference>
<evidence type="ECO:0000313" key="1">
    <source>
        <dbReference type="EMBL" id="ODQ66061.1"/>
    </source>
</evidence>
<organism evidence="1 2">
    <name type="scientific">Nadsonia fulvescens var. elongata DSM 6958</name>
    <dbReference type="NCBI Taxonomy" id="857566"/>
    <lineage>
        <taxon>Eukaryota</taxon>
        <taxon>Fungi</taxon>
        <taxon>Dikarya</taxon>
        <taxon>Ascomycota</taxon>
        <taxon>Saccharomycotina</taxon>
        <taxon>Dipodascomycetes</taxon>
        <taxon>Dipodascales</taxon>
        <taxon>Dipodascales incertae sedis</taxon>
        <taxon>Nadsonia</taxon>
    </lineage>
</organism>